<keyword evidence="1" id="KW-1133">Transmembrane helix</keyword>
<dbReference type="InterPro" id="IPR045339">
    <property type="entry name" value="DUF6534"/>
</dbReference>
<sequence>MPTLPFVQYILGGLNLAVYGDQFIQGILFTQFATYISHGYHRTDPLGIRLWVAGLFVLTLFKTTYSLVLNYIQNTTRFLDLVGAIADYASLPTALRFLFVSLLVLYVQIFLCWRLWQLSRHPLIPIGLTIVFLVALVCGIEATEIIGDSKRHPWGAANTSLLLVGDLTLSASFIYTLLAQSRNVLDSTAGVLNRMAALTIQSALPASTCTVILLATSQASPSWFRGSPQLATAIVANELLPNLYAFSAMWTLNSRKATRDEMVRTESSDAEGRLMRQSG</sequence>
<comment type="caution">
    <text evidence="3">The sequence shown here is derived from an EMBL/GenBank/DDBJ whole genome shotgun (WGS) entry which is preliminary data.</text>
</comment>
<dbReference type="PANTHER" id="PTHR40465">
    <property type="entry name" value="CHROMOSOME 1, WHOLE GENOME SHOTGUN SEQUENCE"/>
    <property type="match status" value="1"/>
</dbReference>
<dbReference type="Pfam" id="PF20152">
    <property type="entry name" value="DUF6534"/>
    <property type="match status" value="1"/>
</dbReference>
<dbReference type="Proteomes" id="UP001295794">
    <property type="component" value="Unassembled WGS sequence"/>
</dbReference>
<evidence type="ECO:0000313" key="4">
    <source>
        <dbReference type="Proteomes" id="UP001295794"/>
    </source>
</evidence>
<keyword evidence="1" id="KW-0472">Membrane</keyword>
<dbReference type="AlphaFoldDB" id="A0AAD2Q570"/>
<feature type="transmembrane region" description="Helical" evidence="1">
    <location>
        <begin position="154"/>
        <end position="175"/>
    </location>
</feature>
<evidence type="ECO:0000313" key="3">
    <source>
        <dbReference type="EMBL" id="CAK5277493.1"/>
    </source>
</evidence>
<feature type="transmembrane region" description="Helical" evidence="1">
    <location>
        <begin position="195"/>
        <end position="215"/>
    </location>
</feature>
<name>A0AAD2Q570_9AGAR</name>
<evidence type="ECO:0000259" key="2">
    <source>
        <dbReference type="Pfam" id="PF20152"/>
    </source>
</evidence>
<keyword evidence="4" id="KW-1185">Reference proteome</keyword>
<keyword evidence="1" id="KW-0812">Transmembrane</keyword>
<feature type="transmembrane region" description="Helical" evidence="1">
    <location>
        <begin position="50"/>
        <end position="72"/>
    </location>
</feature>
<feature type="transmembrane region" description="Helical" evidence="1">
    <location>
        <begin position="122"/>
        <end position="142"/>
    </location>
</feature>
<dbReference type="PANTHER" id="PTHR40465:SF1">
    <property type="entry name" value="DUF6534 DOMAIN-CONTAINING PROTEIN"/>
    <property type="match status" value="1"/>
</dbReference>
<accession>A0AAD2Q570</accession>
<feature type="transmembrane region" description="Helical" evidence="1">
    <location>
        <begin position="93"/>
        <end position="116"/>
    </location>
</feature>
<feature type="domain" description="DUF6534" evidence="2">
    <location>
        <begin position="164"/>
        <end position="256"/>
    </location>
</feature>
<reference evidence="3" key="1">
    <citation type="submission" date="2023-11" db="EMBL/GenBank/DDBJ databases">
        <authorList>
            <person name="De Vega J J."/>
            <person name="De Vega J J."/>
        </authorList>
    </citation>
    <scope>NUCLEOTIDE SEQUENCE</scope>
</reference>
<evidence type="ECO:0000256" key="1">
    <source>
        <dbReference type="SAM" id="Phobius"/>
    </source>
</evidence>
<dbReference type="EMBL" id="CAVNYO010000419">
    <property type="protein sequence ID" value="CAK5277493.1"/>
    <property type="molecule type" value="Genomic_DNA"/>
</dbReference>
<gene>
    <name evidence="3" type="ORF">MYCIT1_LOCUS26512</name>
</gene>
<protein>
    <recommendedName>
        <fullName evidence="2">DUF6534 domain-containing protein</fullName>
    </recommendedName>
</protein>
<proteinExistence type="predicted"/>
<feature type="non-terminal residue" evidence="3">
    <location>
        <position position="1"/>
    </location>
</feature>
<organism evidence="3 4">
    <name type="scientific">Mycena citricolor</name>
    <dbReference type="NCBI Taxonomy" id="2018698"/>
    <lineage>
        <taxon>Eukaryota</taxon>
        <taxon>Fungi</taxon>
        <taxon>Dikarya</taxon>
        <taxon>Basidiomycota</taxon>
        <taxon>Agaricomycotina</taxon>
        <taxon>Agaricomycetes</taxon>
        <taxon>Agaricomycetidae</taxon>
        <taxon>Agaricales</taxon>
        <taxon>Marasmiineae</taxon>
        <taxon>Mycenaceae</taxon>
        <taxon>Mycena</taxon>
    </lineage>
</organism>